<dbReference type="GO" id="GO:0005524">
    <property type="term" value="F:ATP binding"/>
    <property type="evidence" value="ECO:0007669"/>
    <property type="project" value="UniProtKB-UniRule"/>
</dbReference>
<dbReference type="EC" id="2.7.11.1" evidence="2"/>
<keyword evidence="6 11" id="KW-0547">Nucleotide-binding</keyword>
<dbReference type="CDD" id="cd05599">
    <property type="entry name" value="STKc_NDR_like"/>
    <property type="match status" value="1"/>
</dbReference>
<dbReference type="InterPro" id="IPR000719">
    <property type="entry name" value="Prot_kinase_dom"/>
</dbReference>
<dbReference type="Pfam" id="PF00069">
    <property type="entry name" value="Pkinase"/>
    <property type="match status" value="1"/>
</dbReference>
<keyword evidence="7" id="KW-0418">Kinase</keyword>
<comment type="similarity">
    <text evidence="1">Belongs to the protein kinase superfamily. AGC Ser/Thr protein kinase family.</text>
</comment>
<dbReference type="GO" id="GO:0005737">
    <property type="term" value="C:cytoplasm"/>
    <property type="evidence" value="ECO:0007669"/>
    <property type="project" value="UniProtKB-ARBA"/>
</dbReference>
<dbReference type="Gene3D" id="3.30.200.20">
    <property type="entry name" value="Phosphorylase Kinase, domain 1"/>
    <property type="match status" value="1"/>
</dbReference>
<evidence type="ECO:0000256" key="4">
    <source>
        <dbReference type="ARBA" id="ARBA00022553"/>
    </source>
</evidence>
<dbReference type="PROSITE" id="PS00107">
    <property type="entry name" value="PROTEIN_KINASE_ATP"/>
    <property type="match status" value="1"/>
</dbReference>
<dbReference type="EMBL" id="BEGY01000079">
    <property type="protein sequence ID" value="GAX82378.1"/>
    <property type="molecule type" value="Genomic_DNA"/>
</dbReference>
<feature type="region of interest" description="Disordered" evidence="12">
    <location>
        <begin position="474"/>
        <end position="494"/>
    </location>
</feature>
<sequence length="519" mass="58871">MNPTGFSLFRKDKKKESDENLGDLATSLSEETRKKAAAAKVYIENMYKNQYQNIQERSNRRNALEAELAKDGLTEEERQRILSEYAKRESDFTRLQRQRMTADDFEPLTIIGRGAFGEVRIVREKATGKIMAMKKLRKSEMLRRGQVEHVKAERNVLAEVHSPYVVKLFFSFQDEELLYLVMEYLPGGDMMTVLMRKDILSEEETRFYIAETILGIEAIHLHSYIHRDIKPDNLLLDREGHVKLSDFGLCKPVDVSSLPTLAEGEEYTDASSLPSQSQRSQQEQQSNWQKNRRQLAFSTVGTPDYIAPEVLLKKGYGMECDWWSVGAIMFEMLIGYPPFYSDDPLTTCRKIVNWKFFLKFPEEIAVSPAAKDLIQRLMCDVDDRLGTNGVHEIKGHPFFAGINWENLVNTPAPARPQVEHELDTQNFEQFEEDPNAHSATAGSGGAGSRKWIANKTDPNFIGYTYKNWEAVQPSTEGLTSDSSGVVQLKKKGTSRPSLAALQNNLQSLDIQAGSGSSRT</sequence>
<feature type="compositionally biased region" description="Low complexity" evidence="12">
    <location>
        <begin position="271"/>
        <end position="286"/>
    </location>
</feature>
<evidence type="ECO:0000256" key="8">
    <source>
        <dbReference type="ARBA" id="ARBA00022840"/>
    </source>
</evidence>
<dbReference type="GO" id="GO:0004674">
    <property type="term" value="F:protein serine/threonine kinase activity"/>
    <property type="evidence" value="ECO:0007669"/>
    <property type="project" value="UniProtKB-KW"/>
</dbReference>
<organism evidence="15 16">
    <name type="scientific">Chlamydomonas eustigma</name>
    <dbReference type="NCBI Taxonomy" id="1157962"/>
    <lineage>
        <taxon>Eukaryota</taxon>
        <taxon>Viridiplantae</taxon>
        <taxon>Chlorophyta</taxon>
        <taxon>core chlorophytes</taxon>
        <taxon>Chlorophyceae</taxon>
        <taxon>CS clade</taxon>
        <taxon>Chlamydomonadales</taxon>
        <taxon>Chlamydomonadaceae</taxon>
        <taxon>Chlamydomonas</taxon>
    </lineage>
</organism>
<comment type="catalytic activity">
    <reaction evidence="10">
        <text>L-seryl-[protein] + ATP = O-phospho-L-seryl-[protein] + ADP + H(+)</text>
        <dbReference type="Rhea" id="RHEA:17989"/>
        <dbReference type="Rhea" id="RHEA-COMP:9863"/>
        <dbReference type="Rhea" id="RHEA-COMP:11604"/>
        <dbReference type="ChEBI" id="CHEBI:15378"/>
        <dbReference type="ChEBI" id="CHEBI:29999"/>
        <dbReference type="ChEBI" id="CHEBI:30616"/>
        <dbReference type="ChEBI" id="CHEBI:83421"/>
        <dbReference type="ChEBI" id="CHEBI:456216"/>
        <dbReference type="EC" id="2.7.11.1"/>
    </reaction>
</comment>
<dbReference type="FunFam" id="1.10.510.10:FF:000042">
    <property type="entry name" value="Non-specific serine/threonine protein kinase"/>
    <property type="match status" value="1"/>
</dbReference>
<evidence type="ECO:0000256" key="7">
    <source>
        <dbReference type="ARBA" id="ARBA00022777"/>
    </source>
</evidence>
<evidence type="ECO:0000313" key="15">
    <source>
        <dbReference type="EMBL" id="GAX82378.1"/>
    </source>
</evidence>
<keyword evidence="16" id="KW-1185">Reference proteome</keyword>
<evidence type="ECO:0000256" key="1">
    <source>
        <dbReference type="ARBA" id="ARBA00009903"/>
    </source>
</evidence>
<dbReference type="InterPro" id="IPR011009">
    <property type="entry name" value="Kinase-like_dom_sf"/>
</dbReference>
<gene>
    <name evidence="15" type="ORF">CEUSTIGMA_g9806.t1</name>
</gene>
<accession>A0A250XH30</accession>
<dbReference type="SMART" id="SM00220">
    <property type="entry name" value="S_TKc"/>
    <property type="match status" value="1"/>
</dbReference>
<dbReference type="SMART" id="SM00133">
    <property type="entry name" value="S_TK_X"/>
    <property type="match status" value="1"/>
</dbReference>
<dbReference type="Pfam" id="PF00433">
    <property type="entry name" value="Pkinase_C"/>
    <property type="match status" value="1"/>
</dbReference>
<proteinExistence type="inferred from homology"/>
<evidence type="ECO:0000256" key="5">
    <source>
        <dbReference type="ARBA" id="ARBA00022679"/>
    </source>
</evidence>
<feature type="region of interest" description="Disordered" evidence="12">
    <location>
        <begin position="269"/>
        <end position="288"/>
    </location>
</feature>
<keyword evidence="5" id="KW-0808">Transferase</keyword>
<evidence type="ECO:0000256" key="10">
    <source>
        <dbReference type="ARBA" id="ARBA00048679"/>
    </source>
</evidence>
<dbReference type="InterPro" id="IPR050839">
    <property type="entry name" value="Rho-assoc_Ser/Thr_Kinase"/>
</dbReference>
<dbReference type="PANTHER" id="PTHR22988:SF76">
    <property type="entry name" value="CHROMOSOME UNDETERMINED SCAFFOLD_135, WHOLE GENOME SHOTGUN SEQUENCE"/>
    <property type="match status" value="1"/>
</dbReference>
<evidence type="ECO:0000256" key="12">
    <source>
        <dbReference type="SAM" id="MobiDB-lite"/>
    </source>
</evidence>
<dbReference type="InterPro" id="IPR000961">
    <property type="entry name" value="AGC-kinase_C"/>
</dbReference>
<dbReference type="PROSITE" id="PS00108">
    <property type="entry name" value="PROTEIN_KINASE_ST"/>
    <property type="match status" value="1"/>
</dbReference>
<dbReference type="PROSITE" id="PS51285">
    <property type="entry name" value="AGC_KINASE_CTER"/>
    <property type="match status" value="1"/>
</dbReference>
<dbReference type="Gene3D" id="1.10.510.10">
    <property type="entry name" value="Transferase(Phosphotransferase) domain 1"/>
    <property type="match status" value="1"/>
</dbReference>
<evidence type="ECO:0000256" key="6">
    <source>
        <dbReference type="ARBA" id="ARBA00022741"/>
    </source>
</evidence>
<evidence type="ECO:0000259" key="13">
    <source>
        <dbReference type="PROSITE" id="PS50011"/>
    </source>
</evidence>
<comment type="catalytic activity">
    <reaction evidence="9">
        <text>L-threonyl-[protein] + ATP = O-phospho-L-threonyl-[protein] + ADP + H(+)</text>
        <dbReference type="Rhea" id="RHEA:46608"/>
        <dbReference type="Rhea" id="RHEA-COMP:11060"/>
        <dbReference type="Rhea" id="RHEA-COMP:11605"/>
        <dbReference type="ChEBI" id="CHEBI:15378"/>
        <dbReference type="ChEBI" id="CHEBI:30013"/>
        <dbReference type="ChEBI" id="CHEBI:30616"/>
        <dbReference type="ChEBI" id="CHEBI:61977"/>
        <dbReference type="ChEBI" id="CHEBI:456216"/>
        <dbReference type="EC" id="2.7.11.1"/>
    </reaction>
</comment>
<evidence type="ECO:0000256" key="3">
    <source>
        <dbReference type="ARBA" id="ARBA00022527"/>
    </source>
</evidence>
<dbReference type="AlphaFoldDB" id="A0A250XH30"/>
<dbReference type="InterPro" id="IPR008271">
    <property type="entry name" value="Ser/Thr_kinase_AS"/>
</dbReference>
<evidence type="ECO:0000259" key="14">
    <source>
        <dbReference type="PROSITE" id="PS51285"/>
    </source>
</evidence>
<evidence type="ECO:0000313" key="16">
    <source>
        <dbReference type="Proteomes" id="UP000232323"/>
    </source>
</evidence>
<dbReference type="OrthoDB" id="3638488at2759"/>
<dbReference type="PROSITE" id="PS50011">
    <property type="entry name" value="PROTEIN_KINASE_DOM"/>
    <property type="match status" value="1"/>
</dbReference>
<dbReference type="SUPFAM" id="SSF56112">
    <property type="entry name" value="Protein kinase-like (PK-like)"/>
    <property type="match status" value="1"/>
</dbReference>
<dbReference type="PANTHER" id="PTHR22988">
    <property type="entry name" value="MYOTONIC DYSTROPHY S/T KINASE-RELATED"/>
    <property type="match status" value="1"/>
</dbReference>
<feature type="binding site" evidence="11">
    <location>
        <position position="134"/>
    </location>
    <ligand>
        <name>ATP</name>
        <dbReference type="ChEBI" id="CHEBI:30616"/>
    </ligand>
</feature>
<dbReference type="InterPro" id="IPR017892">
    <property type="entry name" value="Pkinase_C"/>
</dbReference>
<keyword evidence="4" id="KW-0597">Phosphoprotein</keyword>
<feature type="compositionally biased region" description="Polar residues" evidence="12">
    <location>
        <begin position="474"/>
        <end position="485"/>
    </location>
</feature>
<dbReference type="GO" id="GO:0106310">
    <property type="term" value="F:protein serine kinase activity"/>
    <property type="evidence" value="ECO:0007669"/>
    <property type="project" value="RHEA"/>
</dbReference>
<dbReference type="InterPro" id="IPR017441">
    <property type="entry name" value="Protein_kinase_ATP_BS"/>
</dbReference>
<dbReference type="FunFam" id="1.10.510.10:FF:000057">
    <property type="entry name" value="Non-specific serine/threonine protein kinase"/>
    <property type="match status" value="1"/>
</dbReference>
<evidence type="ECO:0000256" key="11">
    <source>
        <dbReference type="PROSITE-ProRule" id="PRU10141"/>
    </source>
</evidence>
<reference evidence="15 16" key="1">
    <citation type="submission" date="2017-08" db="EMBL/GenBank/DDBJ databases">
        <title>Acidophilic green algal genome provides insights into adaptation to an acidic environment.</title>
        <authorList>
            <person name="Hirooka S."/>
            <person name="Hirose Y."/>
            <person name="Kanesaki Y."/>
            <person name="Higuchi S."/>
            <person name="Fujiwara T."/>
            <person name="Onuma R."/>
            <person name="Era A."/>
            <person name="Ohbayashi R."/>
            <person name="Uzuka A."/>
            <person name="Nozaki H."/>
            <person name="Yoshikawa H."/>
            <person name="Miyagishima S.Y."/>
        </authorList>
    </citation>
    <scope>NUCLEOTIDE SEQUENCE [LARGE SCALE GENOMIC DNA]</scope>
    <source>
        <strain evidence="15 16">NIES-2499</strain>
    </source>
</reference>
<evidence type="ECO:0000256" key="9">
    <source>
        <dbReference type="ARBA" id="ARBA00047899"/>
    </source>
</evidence>
<feature type="domain" description="Protein kinase" evidence="13">
    <location>
        <begin position="105"/>
        <end position="399"/>
    </location>
</feature>
<comment type="caution">
    <text evidence="15">The sequence shown here is derived from an EMBL/GenBank/DDBJ whole genome shotgun (WGS) entry which is preliminary data.</text>
</comment>
<dbReference type="STRING" id="1157962.A0A250XH30"/>
<dbReference type="InterPro" id="IPR059233">
    <property type="entry name" value="MobB_NdrA/B/Cbk1"/>
</dbReference>
<dbReference type="CDD" id="cd21742">
    <property type="entry name" value="MobB_NDR_LATS-like"/>
    <property type="match status" value="1"/>
</dbReference>
<keyword evidence="3" id="KW-0723">Serine/threonine-protein kinase</keyword>
<dbReference type="Proteomes" id="UP000232323">
    <property type="component" value="Unassembled WGS sequence"/>
</dbReference>
<feature type="domain" description="AGC-kinase C-terminal" evidence="14">
    <location>
        <begin position="400"/>
        <end position="475"/>
    </location>
</feature>
<evidence type="ECO:0000256" key="2">
    <source>
        <dbReference type="ARBA" id="ARBA00012513"/>
    </source>
</evidence>
<keyword evidence="8 11" id="KW-0067">ATP-binding</keyword>
<name>A0A250XH30_9CHLO</name>
<dbReference type="FunFam" id="3.30.200.20:FF:000102">
    <property type="entry name" value="Non-specific serine/threonine protein kinase"/>
    <property type="match status" value="1"/>
</dbReference>
<protein>
    <recommendedName>
        <fullName evidence="2">non-specific serine/threonine protein kinase</fullName>
        <ecNumber evidence="2">2.7.11.1</ecNumber>
    </recommendedName>
</protein>